<dbReference type="EMBL" id="BOPF01000029">
    <property type="protein sequence ID" value="GIJ49623.1"/>
    <property type="molecule type" value="Genomic_DNA"/>
</dbReference>
<organism evidence="2 3">
    <name type="scientific">Virgisporangium aliadipatigenens</name>
    <dbReference type="NCBI Taxonomy" id="741659"/>
    <lineage>
        <taxon>Bacteria</taxon>
        <taxon>Bacillati</taxon>
        <taxon>Actinomycetota</taxon>
        <taxon>Actinomycetes</taxon>
        <taxon>Micromonosporales</taxon>
        <taxon>Micromonosporaceae</taxon>
        <taxon>Virgisporangium</taxon>
    </lineage>
</organism>
<keyword evidence="1" id="KW-0472">Membrane</keyword>
<accession>A0A8J3YSI3</accession>
<evidence type="ECO:0000313" key="2">
    <source>
        <dbReference type="EMBL" id="GIJ49623.1"/>
    </source>
</evidence>
<keyword evidence="3" id="KW-1185">Reference proteome</keyword>
<evidence type="ECO:0000313" key="3">
    <source>
        <dbReference type="Proteomes" id="UP000619260"/>
    </source>
</evidence>
<feature type="transmembrane region" description="Helical" evidence="1">
    <location>
        <begin position="12"/>
        <end position="33"/>
    </location>
</feature>
<dbReference type="AlphaFoldDB" id="A0A8J3YSI3"/>
<reference evidence="2" key="1">
    <citation type="submission" date="2021-01" db="EMBL/GenBank/DDBJ databases">
        <title>Whole genome shotgun sequence of Virgisporangium aliadipatigenens NBRC 105644.</title>
        <authorList>
            <person name="Komaki H."/>
            <person name="Tamura T."/>
        </authorList>
    </citation>
    <scope>NUCLEOTIDE SEQUENCE</scope>
    <source>
        <strain evidence="2">NBRC 105644</strain>
    </source>
</reference>
<dbReference type="Proteomes" id="UP000619260">
    <property type="component" value="Unassembled WGS sequence"/>
</dbReference>
<feature type="transmembrane region" description="Helical" evidence="1">
    <location>
        <begin position="73"/>
        <end position="95"/>
    </location>
</feature>
<dbReference type="RefSeq" id="WP_203903096.1">
    <property type="nucleotide sequence ID" value="NZ_BOPF01000029.1"/>
</dbReference>
<comment type="caution">
    <text evidence="2">The sequence shown here is derived from an EMBL/GenBank/DDBJ whole genome shotgun (WGS) entry which is preliminary data.</text>
</comment>
<gene>
    <name evidence="2" type="ORF">Val02_65090</name>
</gene>
<sequence>MQRARETLGRYARWILLACTLLGVAAMHTLGHIDGGHGHGTPSAGTVVMADVAADCAGDGCLGGHHRDEHMPMSWSVCLAVVAGLAVATLLLWSIAARGRSASRPVDAPRIPWHSRGPPLPGAGLVLATTSVLRT</sequence>
<keyword evidence="1" id="KW-0812">Transmembrane</keyword>
<keyword evidence="1" id="KW-1133">Transmembrane helix</keyword>
<proteinExistence type="predicted"/>
<name>A0A8J3YSI3_9ACTN</name>
<protein>
    <submittedName>
        <fullName evidence="2">Uncharacterized protein</fullName>
    </submittedName>
</protein>
<dbReference type="InterPro" id="IPR046151">
    <property type="entry name" value="DUF6153"/>
</dbReference>
<dbReference type="Pfam" id="PF19650">
    <property type="entry name" value="DUF6153"/>
    <property type="match status" value="1"/>
</dbReference>
<evidence type="ECO:0000256" key="1">
    <source>
        <dbReference type="SAM" id="Phobius"/>
    </source>
</evidence>